<dbReference type="VEuPathDB" id="FungiDB:C5L36_0D00810"/>
<sequence length="292" mass="33612">MALSPIKGFVPLQISLAATANLPESVHLCYIKPHLSKDPNEQIDTTRKLFLINPLPDWTLDSVKDLFRQVNTGCHIEEVLVREAIDKSRVSSIGSGINYDIHVNLSVLTNEELGVELSASEKLPFGSSVVTFLDRDSLELFLDSLKKIKKPLQWSLPNNETGISRYSRIPVLDRTSLEREVTQALVDFQKKEKIAEEEVSNMRTIVDEDGFTLVVGSQKKTKSDILGSMKKKSDLEQDEALLKKEKRKEKQDFYRFQIREKKKLEMNSLLTKFKEDQERVKLMKQRKKFRPY</sequence>
<dbReference type="PANTHER" id="PTHR13191">
    <property type="entry name" value="RIBOSOMAL RNA PROCESSING PROTEIN 7-RELATED"/>
    <property type="match status" value="1"/>
</dbReference>
<dbReference type="Gene3D" id="6.10.250.1770">
    <property type="match status" value="1"/>
</dbReference>
<dbReference type="InterPro" id="IPR040446">
    <property type="entry name" value="RRP7"/>
</dbReference>
<name>A0A1V2LJP6_PICKU</name>
<dbReference type="GO" id="GO:0006364">
    <property type="term" value="P:rRNA processing"/>
    <property type="evidence" value="ECO:0007669"/>
    <property type="project" value="TreeGrafter"/>
</dbReference>
<dbReference type="GO" id="GO:0000028">
    <property type="term" value="P:ribosomal small subunit assembly"/>
    <property type="evidence" value="ECO:0007669"/>
    <property type="project" value="TreeGrafter"/>
</dbReference>
<dbReference type="Pfam" id="PF17799">
    <property type="entry name" value="RRM_Rrp7"/>
    <property type="match status" value="1"/>
</dbReference>
<dbReference type="Proteomes" id="UP000189274">
    <property type="component" value="Unassembled WGS sequence"/>
</dbReference>
<feature type="domain" description="Ribosomal RNA-processing protein 7 C-terminal" evidence="2">
    <location>
        <begin position="172"/>
        <end position="292"/>
    </location>
</feature>
<dbReference type="InterPro" id="IPR024326">
    <property type="entry name" value="RRP7_C"/>
</dbReference>
<protein>
    <submittedName>
        <fullName evidence="4">Ribosomal RNA-processing protein 7</fullName>
    </submittedName>
</protein>
<accession>A0A1V2LJP6</accession>
<dbReference type="GO" id="GO:0034456">
    <property type="term" value="C:UTP-C complex"/>
    <property type="evidence" value="ECO:0007669"/>
    <property type="project" value="TreeGrafter"/>
</dbReference>
<dbReference type="InterPro" id="IPR040447">
    <property type="entry name" value="RRM_Rrp7"/>
</dbReference>
<feature type="domain" description="Rrp7 RRM-like N-terminal" evidence="3">
    <location>
        <begin position="6"/>
        <end position="156"/>
    </location>
</feature>
<evidence type="ECO:0000259" key="3">
    <source>
        <dbReference type="Pfam" id="PF17799"/>
    </source>
</evidence>
<dbReference type="EMBL" id="MQVM01000017">
    <property type="protein sequence ID" value="ONH72939.1"/>
    <property type="molecule type" value="Genomic_DNA"/>
</dbReference>
<proteinExistence type="inferred from homology"/>
<evidence type="ECO:0000313" key="5">
    <source>
        <dbReference type="Proteomes" id="UP000189274"/>
    </source>
</evidence>
<evidence type="ECO:0000313" key="4">
    <source>
        <dbReference type="EMBL" id="ONH72939.1"/>
    </source>
</evidence>
<evidence type="ECO:0000259" key="2">
    <source>
        <dbReference type="Pfam" id="PF12923"/>
    </source>
</evidence>
<dbReference type="GO" id="GO:0032545">
    <property type="term" value="C:CURI complex"/>
    <property type="evidence" value="ECO:0007669"/>
    <property type="project" value="TreeGrafter"/>
</dbReference>
<comment type="caution">
    <text evidence="4">The sequence shown here is derived from an EMBL/GenBank/DDBJ whole genome shotgun (WGS) entry which is preliminary data.</text>
</comment>
<gene>
    <name evidence="4" type="ORF">BOH78_3446</name>
</gene>
<organism evidence="4 5">
    <name type="scientific">Pichia kudriavzevii</name>
    <name type="common">Yeast</name>
    <name type="synonym">Issatchenkia orientalis</name>
    <dbReference type="NCBI Taxonomy" id="4909"/>
    <lineage>
        <taxon>Eukaryota</taxon>
        <taxon>Fungi</taxon>
        <taxon>Dikarya</taxon>
        <taxon>Ascomycota</taxon>
        <taxon>Saccharomycotina</taxon>
        <taxon>Pichiomycetes</taxon>
        <taxon>Pichiales</taxon>
        <taxon>Pichiaceae</taxon>
        <taxon>Pichia</taxon>
    </lineage>
</organism>
<dbReference type="PANTHER" id="PTHR13191:SF0">
    <property type="entry name" value="RIBOSOMAL RNA-PROCESSING PROTEIN 7 HOMOLOG A-RELATED"/>
    <property type="match status" value="1"/>
</dbReference>
<comment type="similarity">
    <text evidence="1">Belongs to the RRP7 family.</text>
</comment>
<dbReference type="AlphaFoldDB" id="A0A1V2LJP6"/>
<dbReference type="Pfam" id="PF12923">
    <property type="entry name" value="RRP7"/>
    <property type="match status" value="1"/>
</dbReference>
<evidence type="ECO:0000256" key="1">
    <source>
        <dbReference type="ARBA" id="ARBA00006110"/>
    </source>
</evidence>
<reference evidence="5" key="1">
    <citation type="journal article" date="2017" name="Genome Announc.">
        <title>Genome sequences of Cyberlindnera fabianii 65, Pichia kudriavzevii 129, and Saccharomyces cerevisiae 131 isolated from fermented masau fruits in Zimbabwe.</title>
        <authorList>
            <person name="van Rijswijck I.M.H."/>
            <person name="Derks M.F.L."/>
            <person name="Abee T."/>
            <person name="de Ridder D."/>
            <person name="Smid E.J."/>
        </authorList>
    </citation>
    <scope>NUCLEOTIDE SEQUENCE [LARGE SCALE GENOMIC DNA]</scope>
    <source>
        <strain evidence="5">129</strain>
    </source>
</reference>